<dbReference type="InParanoid" id="A0A3Q7GB95"/>
<dbReference type="Gramene" id="Solyc03g094127.1.1">
    <property type="protein sequence ID" value="Solyc03g094127.1.1"/>
    <property type="gene ID" value="Solyc03g094127.1"/>
</dbReference>
<sequence length="67" mass="7676">MGFFKSESYASLFIHKVSNNILYAWIMWMISSSQEITIPRILGICTSSMELRCSVMPKVLPYHSLST</sequence>
<dbReference type="Proteomes" id="UP000004994">
    <property type="component" value="Chromosome 3"/>
</dbReference>
<organism evidence="1">
    <name type="scientific">Solanum lycopersicum</name>
    <name type="common">Tomato</name>
    <name type="synonym">Lycopersicon esculentum</name>
    <dbReference type="NCBI Taxonomy" id="4081"/>
    <lineage>
        <taxon>Eukaryota</taxon>
        <taxon>Viridiplantae</taxon>
        <taxon>Streptophyta</taxon>
        <taxon>Embryophyta</taxon>
        <taxon>Tracheophyta</taxon>
        <taxon>Spermatophyta</taxon>
        <taxon>Magnoliopsida</taxon>
        <taxon>eudicotyledons</taxon>
        <taxon>Gunneridae</taxon>
        <taxon>Pentapetalae</taxon>
        <taxon>asterids</taxon>
        <taxon>lamiids</taxon>
        <taxon>Solanales</taxon>
        <taxon>Solanaceae</taxon>
        <taxon>Solanoideae</taxon>
        <taxon>Solaneae</taxon>
        <taxon>Solanum</taxon>
        <taxon>Solanum subgen. Lycopersicon</taxon>
    </lineage>
</organism>
<name>A0A3Q7GB95_SOLLC</name>
<reference evidence="1" key="1">
    <citation type="journal article" date="2012" name="Nature">
        <title>The tomato genome sequence provides insights into fleshy fruit evolution.</title>
        <authorList>
            <consortium name="Tomato Genome Consortium"/>
        </authorList>
    </citation>
    <scope>NUCLEOTIDE SEQUENCE [LARGE SCALE GENOMIC DNA]</scope>
    <source>
        <strain evidence="1">cv. Heinz 1706</strain>
    </source>
</reference>
<evidence type="ECO:0000313" key="1">
    <source>
        <dbReference type="EnsemblPlants" id="Solyc03g094127.1.1"/>
    </source>
</evidence>
<protein>
    <submittedName>
        <fullName evidence="1">Uncharacterized protein</fullName>
    </submittedName>
</protein>
<proteinExistence type="predicted"/>
<evidence type="ECO:0000313" key="2">
    <source>
        <dbReference type="Proteomes" id="UP000004994"/>
    </source>
</evidence>
<reference evidence="1" key="2">
    <citation type="submission" date="2019-01" db="UniProtKB">
        <authorList>
            <consortium name="EnsemblPlants"/>
        </authorList>
    </citation>
    <scope>IDENTIFICATION</scope>
    <source>
        <strain evidence="1">cv. Heinz 1706</strain>
    </source>
</reference>
<dbReference type="AlphaFoldDB" id="A0A3Q7GB95"/>
<keyword evidence="2" id="KW-1185">Reference proteome</keyword>
<dbReference type="EnsemblPlants" id="Solyc03g094127.1.1">
    <property type="protein sequence ID" value="Solyc03g094127.1.1"/>
    <property type="gene ID" value="Solyc03g094127.1"/>
</dbReference>
<accession>A0A3Q7GB95</accession>